<dbReference type="OrthoDB" id="10252354at2759"/>
<feature type="coiled-coil region" evidence="2">
    <location>
        <begin position="283"/>
        <end position="341"/>
    </location>
</feature>
<dbReference type="EMBL" id="VDLU01000002">
    <property type="protein sequence ID" value="TNJ28121.1"/>
    <property type="molecule type" value="Genomic_DNA"/>
</dbReference>
<evidence type="ECO:0000256" key="1">
    <source>
        <dbReference type="PROSITE-ProRule" id="PRU00023"/>
    </source>
</evidence>
<sequence length="858" mass="95190">MTADFDKCIGRGAYGAVYSLKSAPNEAVKEIPTDHLPHRALTALEAELKLMPQVKHPNIVQYKAVMRTEKFVYIRMAKYKQSLSEFLLPNLRKGTKVPEEVIIKFAAQMGDALAYLHNPLKKTGPGLDPLPSIVHRDIKPANILMDNEGNFYLADFGMCRALSDSISASTYAGTPVYMAPEVIAHQKYDGKADMWSLGVVIYEMAVSRIPNFLNGQPDKVYTNMWRPPLADISDPRIQRLVSLLLVVNPQERSSAVDFLRSPDLIEYFKASSVSTDRSGSRLESQLQEALKEKETRIMHLTRENSHLKTEMDKLIYRISQIETAHGELQKKLEEKDKLIEQFCKTISQNGSGVSSSTESHRFRNTYIDALIDSNARLRNRAIEMSGPAASVLDFQLSAILLQSSAVDSPNESTTKPSLLGSVKGLVEDCNIASIRENFACAMACINEAGDGQALSLLLSGRAQDRYILSRERAQLIRVLAQREGDSLLKSGYSLEYINCLRGKPCADLLLQPDQWTSWFRYAEQGNAQMLEKHISQGGIRTRLLFVVGGMPVQDLTAMMIAASLNHTHAIVVLLEREKRLATKNGKTALMLASSVGNLDSVAILAQSELKMVDERKRTALLQSINIGKAEITRLLIKEARMPDKDSRTPLMVAVRLGHVDIVKILAPLEARKTTVQGYTALMVAAKWGTVECIPFLTCMLRKKTKKEHCTALHLAAQYGHLDAASLLLNEEHGMRTNTGRTALMYAAGNGFGSLVQLLLPVERRLQDNEGKTALIIATLSGNVEMVTLLANDESGHLDSKGSSALMYACYGQNYDCVCVLAPFEAHRFGEAIITNILPRFGDTSTAQQIREKIQEYMR</sequence>
<dbReference type="SMART" id="SM00220">
    <property type="entry name" value="S_TKc"/>
    <property type="match status" value="1"/>
</dbReference>
<dbReference type="GO" id="GO:0005524">
    <property type="term" value="F:ATP binding"/>
    <property type="evidence" value="ECO:0007669"/>
    <property type="project" value="InterPro"/>
</dbReference>
<protein>
    <submittedName>
        <fullName evidence="4">Kinase, NEK</fullName>
    </submittedName>
</protein>
<dbReference type="PROSITE" id="PS50297">
    <property type="entry name" value="ANK_REP_REGION"/>
    <property type="match status" value="1"/>
</dbReference>
<keyword evidence="1" id="KW-0040">ANK repeat</keyword>
<dbReference type="SUPFAM" id="SSF48403">
    <property type="entry name" value="Ankyrin repeat"/>
    <property type="match status" value="1"/>
</dbReference>
<organism evidence="4 5">
    <name type="scientific">Giardia muris</name>
    <dbReference type="NCBI Taxonomy" id="5742"/>
    <lineage>
        <taxon>Eukaryota</taxon>
        <taxon>Metamonada</taxon>
        <taxon>Diplomonadida</taxon>
        <taxon>Hexamitidae</taxon>
        <taxon>Giardiinae</taxon>
        <taxon>Giardia</taxon>
    </lineage>
</organism>
<gene>
    <name evidence="4" type="ORF">GMRT_15184</name>
</gene>
<dbReference type="Pfam" id="PF00069">
    <property type="entry name" value="Pkinase"/>
    <property type="match status" value="1"/>
</dbReference>
<dbReference type="VEuPathDB" id="GiardiaDB:GMRT_15184"/>
<dbReference type="InterPro" id="IPR011009">
    <property type="entry name" value="Kinase-like_dom_sf"/>
</dbReference>
<dbReference type="PANTHER" id="PTHR24120:SF4">
    <property type="entry name" value="GH07239P"/>
    <property type="match status" value="1"/>
</dbReference>
<evidence type="ECO:0000256" key="2">
    <source>
        <dbReference type="SAM" id="Coils"/>
    </source>
</evidence>
<dbReference type="GO" id="GO:0004672">
    <property type="term" value="F:protein kinase activity"/>
    <property type="evidence" value="ECO:0007669"/>
    <property type="project" value="InterPro"/>
</dbReference>
<comment type="caution">
    <text evidence="4">The sequence shown here is derived from an EMBL/GenBank/DDBJ whole genome shotgun (WGS) entry which is preliminary data.</text>
</comment>
<dbReference type="SUPFAM" id="SSF56112">
    <property type="entry name" value="Protein kinase-like (PK-like)"/>
    <property type="match status" value="1"/>
</dbReference>
<dbReference type="Proteomes" id="UP000315496">
    <property type="component" value="Chromosome 2"/>
</dbReference>
<evidence type="ECO:0000313" key="4">
    <source>
        <dbReference type="EMBL" id="TNJ28121.1"/>
    </source>
</evidence>
<dbReference type="InterPro" id="IPR008271">
    <property type="entry name" value="Ser/Thr_kinase_AS"/>
</dbReference>
<name>A0A4Z1T6L4_GIAMU</name>
<reference evidence="4 5" key="1">
    <citation type="submission" date="2019-05" db="EMBL/GenBank/DDBJ databases">
        <title>The compact genome of Giardia muris reveals important steps in the evolution of intestinal protozoan parasites.</title>
        <authorList>
            <person name="Xu F."/>
            <person name="Jimenez-Gonzalez A."/>
            <person name="Einarsson E."/>
            <person name="Astvaldsson A."/>
            <person name="Peirasmaki D."/>
            <person name="Eckmann L."/>
            <person name="Andersson J.O."/>
            <person name="Svard S.G."/>
            <person name="Jerlstrom-Hultqvist J."/>
        </authorList>
    </citation>
    <scope>NUCLEOTIDE SEQUENCE [LARGE SCALE GENOMIC DNA]</scope>
    <source>
        <strain evidence="4 5">Roberts-Thomson</strain>
    </source>
</reference>
<keyword evidence="2" id="KW-0175">Coiled coil</keyword>
<evidence type="ECO:0000259" key="3">
    <source>
        <dbReference type="PROSITE" id="PS50011"/>
    </source>
</evidence>
<dbReference type="AlphaFoldDB" id="A0A4Z1T6L4"/>
<dbReference type="PROSITE" id="PS00108">
    <property type="entry name" value="PROTEIN_KINASE_ST"/>
    <property type="match status" value="1"/>
</dbReference>
<dbReference type="InterPro" id="IPR002110">
    <property type="entry name" value="Ankyrin_rpt"/>
</dbReference>
<dbReference type="InterPro" id="IPR000719">
    <property type="entry name" value="Prot_kinase_dom"/>
</dbReference>
<accession>A0A4Z1T6L4</accession>
<evidence type="ECO:0000313" key="5">
    <source>
        <dbReference type="Proteomes" id="UP000315496"/>
    </source>
</evidence>
<feature type="domain" description="Protein kinase" evidence="3">
    <location>
        <begin position="3"/>
        <end position="268"/>
    </location>
</feature>
<keyword evidence="4" id="KW-0418">Kinase</keyword>
<dbReference type="InterPro" id="IPR036770">
    <property type="entry name" value="Ankyrin_rpt-contain_sf"/>
</dbReference>
<dbReference type="Gene3D" id="1.10.510.10">
    <property type="entry name" value="Transferase(Phosphotransferase) domain 1"/>
    <property type="match status" value="1"/>
</dbReference>
<proteinExistence type="predicted"/>
<dbReference type="Pfam" id="PF12796">
    <property type="entry name" value="Ank_2"/>
    <property type="match status" value="3"/>
</dbReference>
<feature type="repeat" description="ANK" evidence="1">
    <location>
        <begin position="645"/>
        <end position="665"/>
    </location>
</feature>
<dbReference type="PANTHER" id="PTHR24120">
    <property type="entry name" value="GH07239P"/>
    <property type="match status" value="1"/>
</dbReference>
<dbReference type="PROSITE" id="PS50011">
    <property type="entry name" value="PROTEIN_KINASE_DOM"/>
    <property type="match status" value="1"/>
</dbReference>
<keyword evidence="4" id="KW-0808">Transferase</keyword>
<dbReference type="SMART" id="SM00248">
    <property type="entry name" value="ANK"/>
    <property type="match status" value="9"/>
</dbReference>
<dbReference type="Pfam" id="PF00023">
    <property type="entry name" value="Ank"/>
    <property type="match status" value="1"/>
</dbReference>
<keyword evidence="5" id="KW-1185">Reference proteome</keyword>
<dbReference type="PROSITE" id="PS50088">
    <property type="entry name" value="ANK_REPEAT"/>
    <property type="match status" value="1"/>
</dbReference>
<dbReference type="Gene3D" id="1.25.40.20">
    <property type="entry name" value="Ankyrin repeat-containing domain"/>
    <property type="match status" value="1"/>
</dbReference>